<dbReference type="Proteomes" id="UP000320176">
    <property type="component" value="Unassembled WGS sequence"/>
</dbReference>
<name>A0A5C6A1S0_9BACT</name>
<dbReference type="PANTHER" id="PTHR39217:SF1">
    <property type="entry name" value="GLUTATHIONE SYNTHETASE"/>
    <property type="match status" value="1"/>
</dbReference>
<protein>
    <submittedName>
        <fullName evidence="3">Cycloserine biosynthesis protein DcsG</fullName>
        <ecNumber evidence="3">6.3.3.5</ecNumber>
    </submittedName>
</protein>
<evidence type="ECO:0000313" key="3">
    <source>
        <dbReference type="EMBL" id="TWT93227.1"/>
    </source>
</evidence>
<keyword evidence="3" id="KW-0436">Ligase</keyword>
<evidence type="ECO:0000313" key="4">
    <source>
        <dbReference type="Proteomes" id="UP000320176"/>
    </source>
</evidence>
<feature type="domain" description="ATP-grasp" evidence="2">
    <location>
        <begin position="128"/>
        <end position="320"/>
    </location>
</feature>
<dbReference type="PROSITE" id="PS50975">
    <property type="entry name" value="ATP_GRASP"/>
    <property type="match status" value="1"/>
</dbReference>
<dbReference type="PANTHER" id="PTHR39217">
    <property type="match status" value="1"/>
</dbReference>
<dbReference type="Gene3D" id="3.30.1490.20">
    <property type="entry name" value="ATP-grasp fold, A domain"/>
    <property type="match status" value="1"/>
</dbReference>
<reference evidence="3 4" key="1">
    <citation type="submission" date="2019-02" db="EMBL/GenBank/DDBJ databases">
        <title>Deep-cultivation of Planctomycetes and their phenomic and genomic characterization uncovers novel biology.</title>
        <authorList>
            <person name="Wiegand S."/>
            <person name="Jogler M."/>
            <person name="Boedeker C."/>
            <person name="Pinto D."/>
            <person name="Vollmers J."/>
            <person name="Rivas-Marin E."/>
            <person name="Kohn T."/>
            <person name="Peeters S.H."/>
            <person name="Heuer A."/>
            <person name="Rast P."/>
            <person name="Oberbeckmann S."/>
            <person name="Bunk B."/>
            <person name="Jeske O."/>
            <person name="Meyerdierks A."/>
            <person name="Storesund J.E."/>
            <person name="Kallscheuer N."/>
            <person name="Luecker S."/>
            <person name="Lage O.M."/>
            <person name="Pohl T."/>
            <person name="Merkel B.J."/>
            <person name="Hornburger P."/>
            <person name="Mueller R.-W."/>
            <person name="Bruemmer F."/>
            <person name="Labrenz M."/>
            <person name="Spormann A.M."/>
            <person name="Op Den Camp H."/>
            <person name="Overmann J."/>
            <person name="Amann R."/>
            <person name="Jetten M.S.M."/>
            <person name="Mascher T."/>
            <person name="Medema M.H."/>
            <person name="Devos D.P."/>
            <person name="Kaster A.-K."/>
            <person name="Ovreas L."/>
            <person name="Rohde M."/>
            <person name="Galperin M.Y."/>
            <person name="Jogler C."/>
        </authorList>
    </citation>
    <scope>NUCLEOTIDE SEQUENCE [LARGE SCALE GENOMIC DNA]</scope>
    <source>
        <strain evidence="3 4">Pla52n</strain>
    </source>
</reference>
<dbReference type="SUPFAM" id="SSF56059">
    <property type="entry name" value="Glutathione synthetase ATP-binding domain-like"/>
    <property type="match status" value="1"/>
</dbReference>
<accession>A0A5C6A1S0</accession>
<dbReference type="GO" id="GO:0005524">
    <property type="term" value="F:ATP binding"/>
    <property type="evidence" value="ECO:0007669"/>
    <property type="project" value="UniProtKB-UniRule"/>
</dbReference>
<dbReference type="InterPro" id="IPR013815">
    <property type="entry name" value="ATP_grasp_subdomain_1"/>
</dbReference>
<dbReference type="Gene3D" id="3.30.470.20">
    <property type="entry name" value="ATP-grasp fold, B domain"/>
    <property type="match status" value="1"/>
</dbReference>
<proteinExistence type="predicted"/>
<dbReference type="Pfam" id="PF08443">
    <property type="entry name" value="RimK"/>
    <property type="match status" value="1"/>
</dbReference>
<organism evidence="3 4">
    <name type="scientific">Stieleria varia</name>
    <dbReference type="NCBI Taxonomy" id="2528005"/>
    <lineage>
        <taxon>Bacteria</taxon>
        <taxon>Pseudomonadati</taxon>
        <taxon>Planctomycetota</taxon>
        <taxon>Planctomycetia</taxon>
        <taxon>Pirellulales</taxon>
        <taxon>Pirellulaceae</taxon>
        <taxon>Stieleria</taxon>
    </lineage>
</organism>
<dbReference type="EC" id="6.3.3.5" evidence="3"/>
<dbReference type="InterPro" id="IPR011761">
    <property type="entry name" value="ATP-grasp"/>
</dbReference>
<keyword evidence="4" id="KW-1185">Reference proteome</keyword>
<dbReference type="EMBL" id="SJPN01000009">
    <property type="protein sequence ID" value="TWT93227.1"/>
    <property type="molecule type" value="Genomic_DNA"/>
</dbReference>
<keyword evidence="1" id="KW-0067">ATP-binding</keyword>
<dbReference type="InterPro" id="IPR053191">
    <property type="entry name" value="DcsG_Biosynth_Enzyme"/>
</dbReference>
<dbReference type="InterPro" id="IPR013651">
    <property type="entry name" value="ATP-grasp_RimK-type"/>
</dbReference>
<keyword evidence="1" id="KW-0547">Nucleotide-binding</keyword>
<dbReference type="GO" id="GO:0046872">
    <property type="term" value="F:metal ion binding"/>
    <property type="evidence" value="ECO:0007669"/>
    <property type="project" value="InterPro"/>
</dbReference>
<dbReference type="GO" id="GO:0004363">
    <property type="term" value="F:glutathione synthase activity"/>
    <property type="evidence" value="ECO:0007669"/>
    <property type="project" value="InterPro"/>
</dbReference>
<comment type="caution">
    <text evidence="3">The sequence shown here is derived from an EMBL/GenBank/DDBJ whole genome shotgun (WGS) entry which is preliminary data.</text>
</comment>
<sequence length="323" mass="36577">MPRWEQDCLATRMVQIGRDANDFQRPTRNRNLPRTCAYLTMENPEGFFVYDQLTYEPLRNLGWKVVEVPWSRPVIPWSQFDAVVIRSPWDYQASPARFLDTLADIESAGTRLLNPLHICRWNLDKTYLRELQQKGVPIVPTQWFGQIDRAQLECLIDEHQETLPVVIKPTVGAGATGIYLVSSVDSQEFASALQHYCDRPAMVQSFLTTIQTVGEYSLFYFAGQFSHAIIKKPKSGDFRVQEEHGGLIESVTPTDALLRVAEQALAALDEVLLYARVDLVVLDDGSPAVIELELVEPSLYFPYDTKSATRFAMALDRMVDAAS</sequence>
<evidence type="ECO:0000259" key="2">
    <source>
        <dbReference type="PROSITE" id="PS50975"/>
    </source>
</evidence>
<dbReference type="AlphaFoldDB" id="A0A5C6A1S0"/>
<evidence type="ECO:0000256" key="1">
    <source>
        <dbReference type="PROSITE-ProRule" id="PRU00409"/>
    </source>
</evidence>
<gene>
    <name evidence="3" type="primary">dcsG</name>
    <name evidence="3" type="ORF">Pla52n_58840</name>
</gene>